<name>A0A9P4MXI5_9PLEO</name>
<dbReference type="PANTHER" id="PTHR40129:SF2">
    <property type="entry name" value="KETOPANTOATE REDUCTASE N-TERMINAL DOMAIN-CONTAINING PROTEIN"/>
    <property type="match status" value="1"/>
</dbReference>
<accession>A0A9P4MXI5</accession>
<evidence type="ECO:0000313" key="2">
    <source>
        <dbReference type="Proteomes" id="UP000799536"/>
    </source>
</evidence>
<dbReference type="AlphaFoldDB" id="A0A9P4MXI5"/>
<comment type="caution">
    <text evidence="1">The sequence shown here is derived from an EMBL/GenBank/DDBJ whole genome shotgun (WGS) entry which is preliminary data.</text>
</comment>
<dbReference type="Proteomes" id="UP000799536">
    <property type="component" value="Unassembled WGS sequence"/>
</dbReference>
<reference evidence="1" key="1">
    <citation type="journal article" date="2020" name="Stud. Mycol.">
        <title>101 Dothideomycetes genomes: a test case for predicting lifestyles and emergence of pathogens.</title>
        <authorList>
            <person name="Haridas S."/>
            <person name="Albert R."/>
            <person name="Binder M."/>
            <person name="Bloem J."/>
            <person name="Labutti K."/>
            <person name="Salamov A."/>
            <person name="Andreopoulos B."/>
            <person name="Baker S."/>
            <person name="Barry K."/>
            <person name="Bills G."/>
            <person name="Bluhm B."/>
            <person name="Cannon C."/>
            <person name="Castanera R."/>
            <person name="Culley D."/>
            <person name="Daum C."/>
            <person name="Ezra D."/>
            <person name="Gonzalez J."/>
            <person name="Henrissat B."/>
            <person name="Kuo A."/>
            <person name="Liang C."/>
            <person name="Lipzen A."/>
            <person name="Lutzoni F."/>
            <person name="Magnuson J."/>
            <person name="Mondo S."/>
            <person name="Nolan M."/>
            <person name="Ohm R."/>
            <person name="Pangilinan J."/>
            <person name="Park H.-J."/>
            <person name="Ramirez L."/>
            <person name="Alfaro M."/>
            <person name="Sun H."/>
            <person name="Tritt A."/>
            <person name="Yoshinaga Y."/>
            <person name="Zwiers L.-H."/>
            <person name="Turgeon B."/>
            <person name="Goodwin S."/>
            <person name="Spatafora J."/>
            <person name="Crous P."/>
            <person name="Grigoriev I."/>
        </authorList>
    </citation>
    <scope>NUCLEOTIDE SEQUENCE</scope>
    <source>
        <strain evidence="1">ATCC 74209</strain>
    </source>
</reference>
<organism evidence="1 2">
    <name type="scientific">Delitschia confertaspora ATCC 74209</name>
    <dbReference type="NCBI Taxonomy" id="1513339"/>
    <lineage>
        <taxon>Eukaryota</taxon>
        <taxon>Fungi</taxon>
        <taxon>Dikarya</taxon>
        <taxon>Ascomycota</taxon>
        <taxon>Pezizomycotina</taxon>
        <taxon>Dothideomycetes</taxon>
        <taxon>Pleosporomycetidae</taxon>
        <taxon>Pleosporales</taxon>
        <taxon>Delitschiaceae</taxon>
        <taxon>Delitschia</taxon>
    </lineage>
</organism>
<proteinExistence type="predicted"/>
<protein>
    <submittedName>
        <fullName evidence="1">Uncharacterized protein</fullName>
    </submittedName>
</protein>
<dbReference type="PANTHER" id="PTHR40129">
    <property type="entry name" value="KETOPANTOATE REDUCTASE N-TERMINAL DOMAIN-CONTAINING PROTEIN"/>
    <property type="match status" value="1"/>
</dbReference>
<gene>
    <name evidence="1" type="ORF">GQ43DRAFT_390370</name>
</gene>
<dbReference type="EMBL" id="ML993908">
    <property type="protein sequence ID" value="KAF2203243.1"/>
    <property type="molecule type" value="Genomic_DNA"/>
</dbReference>
<dbReference type="OrthoDB" id="674948at2759"/>
<sequence length="297" mass="33385">MLRETPTHVDLLILGAGWTSAFLIPLLKQENIKYAATTTTGRDNTLPFMFNPDSTDTTPYKSLPSASTILITFPLKFAGQSKLLTGLYREIHGTSNYWIQLGSSGIFKEPSDNSWITSTSPYSLSDPRAIAEDELLCLLPSSSVVLNLSGLYGGSRVPASWIPRLAKSKEDVKARNSVHFIHGSDVARAIVAVHRKFEDEEREVDEKRGWGGIGKRWVVTDLRVYDWWDLIMSFACLADDDTKAREERLQFAKWVGELMGEEGVRALPRSAELLKRKIDGRRFWEAAGIWPAWPRLA</sequence>
<dbReference type="Gene3D" id="3.40.50.720">
    <property type="entry name" value="NAD(P)-binding Rossmann-like Domain"/>
    <property type="match status" value="1"/>
</dbReference>
<keyword evidence="2" id="KW-1185">Reference proteome</keyword>
<evidence type="ECO:0000313" key="1">
    <source>
        <dbReference type="EMBL" id="KAF2203243.1"/>
    </source>
</evidence>